<reference evidence="3 4" key="1">
    <citation type="submission" date="2020-08" db="EMBL/GenBank/DDBJ databases">
        <title>Genome sequence of Nocardioides mesophilus KACC 16243T.</title>
        <authorList>
            <person name="Hyun D.-W."/>
            <person name="Bae J.-W."/>
        </authorList>
    </citation>
    <scope>NUCLEOTIDE SEQUENCE [LARGE SCALE GENOMIC DNA]</scope>
    <source>
        <strain evidence="3 4">KACC 16243</strain>
    </source>
</reference>
<dbReference type="Pfam" id="PF17802">
    <property type="entry name" value="SpaA"/>
    <property type="match status" value="1"/>
</dbReference>
<feature type="domain" description="SpaA-like prealbumin fold" evidence="2">
    <location>
        <begin position="286"/>
        <end position="369"/>
    </location>
</feature>
<dbReference type="EMBL" id="CP060713">
    <property type="protein sequence ID" value="QNN54287.1"/>
    <property type="molecule type" value="Genomic_DNA"/>
</dbReference>
<accession>A0A7G9RFB2</accession>
<dbReference type="Gene3D" id="2.60.40.10">
    <property type="entry name" value="Immunoglobulins"/>
    <property type="match status" value="1"/>
</dbReference>
<dbReference type="InterPro" id="IPR013783">
    <property type="entry name" value="Ig-like_fold"/>
</dbReference>
<protein>
    <submittedName>
        <fullName evidence="3">Prealbumin-like fold domain-containing protein</fullName>
    </submittedName>
</protein>
<keyword evidence="1" id="KW-0812">Transmembrane</keyword>
<feature type="transmembrane region" description="Helical" evidence="1">
    <location>
        <begin position="1826"/>
        <end position="1844"/>
    </location>
</feature>
<evidence type="ECO:0000259" key="2">
    <source>
        <dbReference type="Pfam" id="PF17802"/>
    </source>
</evidence>
<keyword evidence="4" id="KW-1185">Reference proteome</keyword>
<sequence length="1851" mass="192964">MVSHTSASPAHRSAWGRVVRILVALCLGLVTLPFLTVSAEAVGPGSIAIDGDQDGLTTDWEGYHVGDDGFSLIRDGVGNGDSTGIDGQERDYDGEAPEKAWTANKATASGKSDVGNVLVSSFRQGGPSGDLIAAVGFDRGNGSGTQRYYLELNQAVHTSIMPTRTVKDLRVILAVNGKDLEECQGAQLWTGSQWGAVQKCAGLISFDVNDAPIEDYFGSPYLTAGKIPTNQFFEVSINLTDLGATSCPVAGFKTFDMRTQEGAENVDTGQLKDVIRGPIDIDSDCGTINIVKKDAATGAAVTVAGAKFSITPDPTAGSTATGAKTVVDNNTSAADLTDTDPRPGYVTVANVDPDTYTVTEVAAPAGYLLPPPGCDSSDDTDRCTTRTVSTGGSVTFSFEDKHRYDAPTILKNAAALYDATYTWDIEKTVADADEVPGPDATQNVPQGTSASFDYAVKVREVARSTSNYRVSGTVTVGNPNKLPMTVTLSDELADGTVCTFPEVDDVSAADGLQVTLGASDAEIPFGYRCSPGDQAQDGTNTATVTWDRSVYPQGQGQVDSPPATPGSATADAGYAFVVDQETDKTVTVTDDHHVFDPAWTNTWGQGANPETRTYTKSFPGIAGTCTDYDNTAAITQTGQSDSATATVCVGKDLAVTKNKIASLTRTYAFDLAKSADDTTLEVDPTTGKATASYTVTVTDRPASDSDWLMKGKIFVSNPNDWQAIILTGITDAYNGDSDSCAVDTSGGLTIAAGAQDVAFPYTCKFDQQPAYGGSNVATVSWDPATASTPTGSASGKAPVAAADWAVSEIDKTVNLVDDKTVPGAVNVLGPVTWKAAGTEHPFTYQLSLNGVPGQCVDYKNVATLVETDQRADETVTVCAPQGVKVTKDGAGTYDRTYAWTIDKQARESSVSVTDGTADFHYGVTVTPAGYVDSGWTMAGTITVENPNDYKTITVDLTDVPATGGGAKCTVTDGTDVVVPMATLSGGKLVPGKVSRPYSCTFDSQPTYDGATNTAIAAWDGGSAASVPTAIPFTVDDETNKVITVTDDMVDLPTSAVLGTADWSEGAKTFTYTLTQEGVSGECTDYTNTAVIAETDQDAQETVTLCKQAPLSVEKDVTATFDRTYLWQIDKVADKHEAEIPADGAAGFHYDVTVGPDTTGGTTGYDDSGWEMSGTITVTNSNSTEVGAITADVTDQTDVGGGARCTVTGGTAVVVEPGEAVELAYTCSFASQPAYTGTNTATAAWIGVDGPESREFVRQVGFVLDDEIQRYVDVEDNQVTLADPATIGEHLDWFDGEQVLGYDLSLGGVAGTCVEWTNLAEIVQTGQTADETVRVCSEAALVLAKDATATFDRTYHWRLDKVAGQLDDVEVTDGDTATFGYTVTATPVVPADGVYDDHGYELGGSIEVTNPNTYEGGSITADVVDVPDLGDAVTCAVVGGDDVLIAPDSTVRLEYACTITGRPDYTGTNVARATWSGPDGAARTASSDPVPVTFTLDGETDKTVTVVDDQTVPGQSVELGSATWNAEGTPGVFTYDLPLTGTVGECTPFTNTATMPLEGSDDLTAGSTVTLCIQGDAVLANVVNASYDRAYAWGIDKVADGTSFGVGDDGTAEVTYTVAATPGAATDSGWEMTGSLMVLNPNDYKSLTLDVSTLTDLGEGVSCALDAGQDLVLPPLGERVLTYTCTFAGQPSYAGTDTTTVDWGSGSVEIQTPVAFGLDQETDRVVDVVDDQTVPGTSVDLGQAEWNEAGTPVTFTYALDLAAEPNECQSYTNTAQIVQTGQADDATVEVCGPEILPEEEVRPRPRPPVVVAGVETVLPGTGGPAGLLAWGGAAMLLTGGMLLLTSTRRGRS</sequence>
<dbReference type="InterPro" id="IPR041033">
    <property type="entry name" value="SpaA_PFL_dom_1"/>
</dbReference>
<gene>
    <name evidence="3" type="ORF">H9L09_08090</name>
</gene>
<dbReference type="KEGG" id="nmes:H9L09_08090"/>
<proteinExistence type="predicted"/>
<evidence type="ECO:0000313" key="4">
    <source>
        <dbReference type="Proteomes" id="UP000515947"/>
    </source>
</evidence>
<dbReference type="RefSeq" id="WP_187580127.1">
    <property type="nucleotide sequence ID" value="NZ_CP060713.1"/>
</dbReference>
<keyword evidence="1" id="KW-1133">Transmembrane helix</keyword>
<organism evidence="3 4">
    <name type="scientific">Nocardioides mesophilus</name>
    <dbReference type="NCBI Taxonomy" id="433659"/>
    <lineage>
        <taxon>Bacteria</taxon>
        <taxon>Bacillati</taxon>
        <taxon>Actinomycetota</taxon>
        <taxon>Actinomycetes</taxon>
        <taxon>Propionibacteriales</taxon>
        <taxon>Nocardioidaceae</taxon>
        <taxon>Nocardioides</taxon>
    </lineage>
</organism>
<keyword evidence="1" id="KW-0472">Membrane</keyword>
<evidence type="ECO:0000256" key="1">
    <source>
        <dbReference type="SAM" id="Phobius"/>
    </source>
</evidence>
<name>A0A7G9RFB2_9ACTN</name>
<dbReference type="Proteomes" id="UP000515947">
    <property type="component" value="Chromosome"/>
</dbReference>
<dbReference type="GO" id="GO:0005975">
    <property type="term" value="P:carbohydrate metabolic process"/>
    <property type="evidence" value="ECO:0007669"/>
    <property type="project" value="UniProtKB-ARBA"/>
</dbReference>
<evidence type="ECO:0000313" key="3">
    <source>
        <dbReference type="EMBL" id="QNN54287.1"/>
    </source>
</evidence>